<dbReference type="InterPro" id="IPR016727">
    <property type="entry name" value="ATPase_V0-cplx_dsu"/>
</dbReference>
<dbReference type="AlphaFoldDB" id="W1QL95"/>
<accession>W1QL95</accession>
<dbReference type="Proteomes" id="UP000008673">
    <property type="component" value="Unassembled WGS sequence"/>
</dbReference>
<name>W1QL95_OGAPD</name>
<comment type="function">
    <text evidence="6 7">Subunit of the V0 complex of vacuolar(H+)-ATPase (V-ATPase), a multisubunit enzyme composed of a peripheral complex (V1) that hydrolyzes ATP and a membrane integral complex (V0) that translocates protons. V-ATPase is responsible for acidifying and maintaining the pH of intracellular compartments. This subunit is a non-integral membrane component of the membrane pore domain and is required for proper assembly of the V0 sector. Might be involved in the regulated assembly of V1 subunits onto the membrane sector or alternatively may prevent the passage of protons through V0 pores.</text>
</comment>
<comment type="caution">
    <text evidence="8">The sequence shown here is derived from an EMBL/GenBank/DDBJ whole genome shotgun (WGS) entry which is preliminary data.</text>
</comment>
<dbReference type="KEGG" id="opa:HPODL_04750"/>
<dbReference type="PANTHER" id="PTHR11028">
    <property type="entry name" value="VACUOLAR ATP SYNTHASE SUBUNIT AC39"/>
    <property type="match status" value="1"/>
</dbReference>
<dbReference type="InterPro" id="IPR035067">
    <property type="entry name" value="V-type_ATPase_csu/dsu"/>
</dbReference>
<dbReference type="InterPro" id="IPR002843">
    <property type="entry name" value="ATPase_V0-cplx_csu/dsu"/>
</dbReference>
<dbReference type="FunFam" id="1.20.1690.10:FF:000003">
    <property type="entry name" value="V-type proton ATPase subunit"/>
    <property type="match status" value="1"/>
</dbReference>
<evidence type="ECO:0000313" key="8">
    <source>
        <dbReference type="EMBL" id="ESX01986.1"/>
    </source>
</evidence>
<keyword evidence="9" id="KW-1185">Reference proteome</keyword>
<comment type="similarity">
    <text evidence="1 7">Belongs to the V-ATPase V0D/AC39 subunit family.</text>
</comment>
<comment type="subunit">
    <text evidence="5">V-ATPase is a heteromultimeric enzyme composed of a peripheral catalytic V1 complex (components A to H) attached to an integral membrane V0 proton pore complex (components: a, c, c', c'', d, e, f and VOA1).</text>
</comment>
<evidence type="ECO:0000256" key="7">
    <source>
        <dbReference type="PIRNR" id="PIRNR018497"/>
    </source>
</evidence>
<evidence type="ECO:0000256" key="4">
    <source>
        <dbReference type="ARBA" id="ARBA00023065"/>
    </source>
</evidence>
<dbReference type="HOGENOM" id="CLU_051277_0_0_1"/>
<dbReference type="GeneID" id="25774175"/>
<dbReference type="Gene3D" id="1.20.1690.10">
    <property type="entry name" value="V-type ATP synthase subunit C domain"/>
    <property type="match status" value="2"/>
</dbReference>
<dbReference type="Gene3D" id="1.10.132.50">
    <property type="entry name" value="ATP synthase (C/AC39) subunit, domain 3"/>
    <property type="match status" value="1"/>
</dbReference>
<dbReference type="STRING" id="871575.W1QL95"/>
<proteinExistence type="inferred from homology"/>
<organism evidence="8 9">
    <name type="scientific">Ogataea parapolymorpha (strain ATCC 26012 / BCRC 20466 / JCM 22074 / NRRL Y-7560 / DL-1)</name>
    <name type="common">Yeast</name>
    <name type="synonym">Hansenula polymorpha</name>
    <dbReference type="NCBI Taxonomy" id="871575"/>
    <lineage>
        <taxon>Eukaryota</taxon>
        <taxon>Fungi</taxon>
        <taxon>Dikarya</taxon>
        <taxon>Ascomycota</taxon>
        <taxon>Saccharomycotina</taxon>
        <taxon>Pichiomycetes</taxon>
        <taxon>Pichiales</taxon>
        <taxon>Pichiaceae</taxon>
        <taxon>Ogataea</taxon>
    </lineage>
</organism>
<gene>
    <name evidence="8" type="ORF">HPODL_04750</name>
</gene>
<dbReference type="InterPro" id="IPR044911">
    <property type="entry name" value="V-type_ATPase_csu/dsu_dom_3"/>
</dbReference>
<dbReference type="GO" id="GO:0033179">
    <property type="term" value="C:proton-transporting V-type ATPase, V0 domain"/>
    <property type="evidence" value="ECO:0007669"/>
    <property type="project" value="InterPro"/>
</dbReference>
<dbReference type="GO" id="GO:0046961">
    <property type="term" value="F:proton-transporting ATPase activity, rotational mechanism"/>
    <property type="evidence" value="ECO:0007669"/>
    <property type="project" value="InterPro"/>
</dbReference>
<reference evidence="8 9" key="1">
    <citation type="journal article" date="2013" name="BMC Genomics">
        <title>Genome sequence and analysis of methylotrophic yeast Hansenula polymorpha DL1.</title>
        <authorList>
            <person name="Ravin N.V."/>
            <person name="Eldarov M.A."/>
            <person name="Kadnikov V.V."/>
            <person name="Beletsky A.V."/>
            <person name="Schneider J."/>
            <person name="Mardanova E.S."/>
            <person name="Smekalova E.M."/>
            <person name="Zvereva M.I."/>
            <person name="Dontsova O.A."/>
            <person name="Mardanov A.V."/>
            <person name="Skryabin K.G."/>
        </authorList>
    </citation>
    <scope>NUCLEOTIDE SEQUENCE [LARGE SCALE GENOMIC DNA]</scope>
    <source>
        <strain evidence="9">ATCC 26012 / BCRC 20466 / JCM 22074 / NRRL Y-7560 / DL-1</strain>
    </source>
</reference>
<protein>
    <recommendedName>
        <fullName evidence="7">V-type proton ATPase subunit</fullName>
    </recommendedName>
</protein>
<evidence type="ECO:0000256" key="5">
    <source>
        <dbReference type="ARBA" id="ARBA00029477"/>
    </source>
</evidence>
<comment type="subunit">
    <text evidence="7">V-ATPase is a heteromultimeric enzyme made up of two complexes: the ATP-hydrolytic V1 complex and the proton translocation V0 complex.</text>
</comment>
<evidence type="ECO:0000256" key="6">
    <source>
        <dbReference type="ARBA" id="ARBA00059115"/>
    </source>
</evidence>
<dbReference type="EMBL" id="AEOI02000004">
    <property type="protein sequence ID" value="ESX01986.1"/>
    <property type="molecule type" value="Genomic_DNA"/>
</dbReference>
<keyword evidence="2 7" id="KW-0813">Transport</keyword>
<dbReference type="PIRSF" id="PIRSF018497">
    <property type="entry name" value="V-ATP_synth_D"/>
    <property type="match status" value="1"/>
</dbReference>
<dbReference type="SUPFAM" id="SSF103486">
    <property type="entry name" value="V-type ATP synthase subunit C"/>
    <property type="match status" value="1"/>
</dbReference>
<dbReference type="eggNOG" id="KOG2957">
    <property type="taxonomic scope" value="Eukaryota"/>
</dbReference>
<dbReference type="Pfam" id="PF01992">
    <property type="entry name" value="vATP-synt_AC39"/>
    <property type="match status" value="1"/>
</dbReference>
<dbReference type="InterPro" id="IPR036079">
    <property type="entry name" value="ATPase_csu/dsu_sf"/>
</dbReference>
<keyword evidence="4 7" id="KW-0406">Ion transport</keyword>
<evidence type="ECO:0000313" key="9">
    <source>
        <dbReference type="Proteomes" id="UP000008673"/>
    </source>
</evidence>
<dbReference type="OrthoDB" id="10250083at2759"/>
<evidence type="ECO:0000256" key="3">
    <source>
        <dbReference type="ARBA" id="ARBA00022781"/>
    </source>
</evidence>
<evidence type="ECO:0000256" key="1">
    <source>
        <dbReference type="ARBA" id="ARBA00006709"/>
    </source>
</evidence>
<keyword evidence="3 7" id="KW-0375">Hydrogen ion transport</keyword>
<evidence type="ECO:0000256" key="2">
    <source>
        <dbReference type="ARBA" id="ARBA00022448"/>
    </source>
</evidence>
<dbReference type="RefSeq" id="XP_013936572.1">
    <property type="nucleotide sequence ID" value="XM_014081097.1"/>
</dbReference>
<dbReference type="OMA" id="MTYGYMI"/>
<sequence>MSPYEADRLSCSSIEKKQHSLLNSRVMEGLFFNIDSGFIEGLVRGYRDGLLKSSQYINLTQCDSLEDLKLQLSATDYGNFLSNVSGSLSTTIIEEKLNEKLVEQFRYIRSQATEPLAKFMDYITYGYMIDNVALMITGTIHERDRSEILERCHPLGWFETLPTLSVATDIDSLYQTVLIDTPLAPYFQNCLSVDDLDDMNIEIIKNALYKAYLEDFMQFCKTKLPSPSDEIMERLINFEADKRAINICINSLDTELGTDDKLKLLPALGKLSNTAYQHQMAQSDDLENLKTIITSLGEYRNFFDTTNDKNLEDHFYEYEMRLCKDAFTQQFTISTIWAYVRSKEQEIRNITWIAECIAQNQKERINNYISVY</sequence>